<dbReference type="Proteomes" id="UP000782901">
    <property type="component" value="Unassembled WGS sequence"/>
</dbReference>
<name>A0A943HTF8_BACT4</name>
<gene>
    <name evidence="1" type="ORF">KHY35_20405</name>
</gene>
<evidence type="ECO:0000313" key="1">
    <source>
        <dbReference type="EMBL" id="MBS5413036.1"/>
    </source>
</evidence>
<protein>
    <submittedName>
        <fullName evidence="1">Uncharacterized protein</fullName>
    </submittedName>
</protein>
<reference evidence="1" key="1">
    <citation type="submission" date="2021-02" db="EMBL/GenBank/DDBJ databases">
        <title>Infant gut strain persistence is associated with maternal origin, phylogeny, and functional potential including surface adhesion and iron acquisition.</title>
        <authorList>
            <person name="Lou Y.C."/>
        </authorList>
    </citation>
    <scope>NUCLEOTIDE SEQUENCE</scope>
    <source>
        <strain evidence="1">L3_082_243G1_dasL3_082_243G1_maxbin2.maxbin.015s ta_sub</strain>
    </source>
</reference>
<evidence type="ECO:0000313" key="2">
    <source>
        <dbReference type="Proteomes" id="UP000782901"/>
    </source>
</evidence>
<sequence>MKISKSPYVIQGITLITYSGRKLHLTIVEKEIIDIPIRLTKNKILDAFASMKDKPVDVKLKVKYI</sequence>
<comment type="caution">
    <text evidence="1">The sequence shown here is derived from an EMBL/GenBank/DDBJ whole genome shotgun (WGS) entry which is preliminary data.</text>
</comment>
<dbReference type="RefSeq" id="WP_195741260.1">
    <property type="nucleotide sequence ID" value="NZ_JADMRY010000026.1"/>
</dbReference>
<dbReference type="EMBL" id="JAGZEE010000042">
    <property type="protein sequence ID" value="MBS5413036.1"/>
    <property type="molecule type" value="Genomic_DNA"/>
</dbReference>
<dbReference type="AlphaFoldDB" id="A0A943HTF8"/>
<accession>A0A943HTF8</accession>
<proteinExistence type="predicted"/>
<organism evidence="1 2">
    <name type="scientific">Bacteroides thetaiotaomicron</name>
    <dbReference type="NCBI Taxonomy" id="818"/>
    <lineage>
        <taxon>Bacteria</taxon>
        <taxon>Pseudomonadati</taxon>
        <taxon>Bacteroidota</taxon>
        <taxon>Bacteroidia</taxon>
        <taxon>Bacteroidales</taxon>
        <taxon>Bacteroidaceae</taxon>
        <taxon>Bacteroides</taxon>
    </lineage>
</organism>